<evidence type="ECO:0000313" key="3">
    <source>
        <dbReference type="Proteomes" id="UP000000637"/>
    </source>
</evidence>
<keyword evidence="1" id="KW-0472">Membrane</keyword>
<proteinExistence type="predicted"/>
<dbReference type="KEGG" id="aau:AAur_1085"/>
<dbReference type="HOGENOM" id="CLU_2986510_0_0_11"/>
<accession>A1R3R0</accession>
<keyword evidence="1" id="KW-1133">Transmembrane helix</keyword>
<dbReference type="AlphaFoldDB" id="A1R3R0"/>
<sequence>MESGARPSPGLMLIIGVCMTVLLGIGGSAAFALWQQSSQASVTDQSVNSAPSTTGAP</sequence>
<evidence type="ECO:0000256" key="1">
    <source>
        <dbReference type="SAM" id="Phobius"/>
    </source>
</evidence>
<dbReference type="EMBL" id="CP000474">
    <property type="protein sequence ID" value="ABM07806.1"/>
    <property type="molecule type" value="Genomic_DNA"/>
</dbReference>
<name>A1R3R0_PAEAT</name>
<organism evidence="2 3">
    <name type="scientific">Paenarthrobacter aurescens (strain TC1)</name>
    <dbReference type="NCBI Taxonomy" id="290340"/>
    <lineage>
        <taxon>Bacteria</taxon>
        <taxon>Bacillati</taxon>
        <taxon>Actinomycetota</taxon>
        <taxon>Actinomycetes</taxon>
        <taxon>Micrococcales</taxon>
        <taxon>Micrococcaceae</taxon>
        <taxon>Paenarthrobacter</taxon>
    </lineage>
</organism>
<protein>
    <submittedName>
        <fullName evidence="2">Uncharacterized protein</fullName>
    </submittedName>
</protein>
<keyword evidence="1" id="KW-0812">Transmembrane</keyword>
<dbReference type="OrthoDB" id="4945704at2"/>
<keyword evidence="3" id="KW-1185">Reference proteome</keyword>
<reference evidence="2 3" key="1">
    <citation type="journal article" date="2006" name="PLoS Genet.">
        <title>Secrets of soil survival revealed by the genome sequence of Arthrobacter aurescens TC1.</title>
        <authorList>
            <person name="Mongodin E.F."/>
            <person name="Shapir N."/>
            <person name="Daugherty S.C."/>
            <person name="DeBoy R.T."/>
            <person name="Emerson J.B."/>
            <person name="Shvartzbeyn A."/>
            <person name="Radune D."/>
            <person name="Vamathevan J."/>
            <person name="Riggs F."/>
            <person name="Grinberg V."/>
            <person name="Khouri H."/>
            <person name="Wackett L.P."/>
            <person name="Nelson K.E."/>
            <person name="Sadowsky M.J."/>
        </authorList>
    </citation>
    <scope>NUCLEOTIDE SEQUENCE [LARGE SCALE GENOMIC DNA]</scope>
    <source>
        <strain evidence="2 3">TC1</strain>
    </source>
</reference>
<dbReference type="Proteomes" id="UP000000637">
    <property type="component" value="Chromosome"/>
</dbReference>
<gene>
    <name evidence="2" type="ordered locus">AAur_1085</name>
</gene>
<feature type="transmembrane region" description="Helical" evidence="1">
    <location>
        <begin position="12"/>
        <end position="34"/>
    </location>
</feature>
<evidence type="ECO:0000313" key="2">
    <source>
        <dbReference type="EMBL" id="ABM07806.1"/>
    </source>
</evidence>
<dbReference type="RefSeq" id="WP_011773819.1">
    <property type="nucleotide sequence ID" value="NC_008711.1"/>
</dbReference>